<feature type="region of interest" description="Disordered" evidence="1">
    <location>
        <begin position="1"/>
        <end position="27"/>
    </location>
</feature>
<comment type="caution">
    <text evidence="3">The sequence shown here is derived from an EMBL/GenBank/DDBJ whole genome shotgun (WGS) entry which is preliminary data.</text>
</comment>
<dbReference type="InterPro" id="IPR016024">
    <property type="entry name" value="ARM-type_fold"/>
</dbReference>
<dbReference type="InterPro" id="IPR052354">
    <property type="entry name" value="Cell_Wall_Dynamics_Protein"/>
</dbReference>
<dbReference type="Proteomes" id="UP000050277">
    <property type="component" value="Unassembled WGS sequence"/>
</dbReference>
<dbReference type="OrthoDB" id="147662at2"/>
<dbReference type="Pfam" id="PF08239">
    <property type="entry name" value="SH3_3"/>
    <property type="match status" value="1"/>
</dbReference>
<dbReference type="InterPro" id="IPR011989">
    <property type="entry name" value="ARM-like"/>
</dbReference>
<evidence type="ECO:0000313" key="4">
    <source>
        <dbReference type="Proteomes" id="UP000050277"/>
    </source>
</evidence>
<dbReference type="SMART" id="SM00287">
    <property type="entry name" value="SH3b"/>
    <property type="match status" value="1"/>
</dbReference>
<dbReference type="Gene3D" id="1.25.10.10">
    <property type="entry name" value="Leucine-rich Repeat Variant"/>
    <property type="match status" value="1"/>
</dbReference>
<dbReference type="Gene3D" id="2.30.30.40">
    <property type="entry name" value="SH3 Domains"/>
    <property type="match status" value="1"/>
</dbReference>
<dbReference type="AlphaFoldDB" id="A0A0P6XEL3"/>
<dbReference type="STRING" id="70996.SE18_23420"/>
<evidence type="ECO:0000256" key="1">
    <source>
        <dbReference type="SAM" id="MobiDB-lite"/>
    </source>
</evidence>
<dbReference type="RefSeq" id="WP_054536873.1">
    <property type="nucleotide sequence ID" value="NZ_LGKP01000035.1"/>
</dbReference>
<proteinExistence type="predicted"/>
<dbReference type="InterPro" id="IPR003646">
    <property type="entry name" value="SH3-like_bac-type"/>
</dbReference>
<dbReference type="SMART" id="SM00567">
    <property type="entry name" value="EZ_HEAT"/>
    <property type="match status" value="2"/>
</dbReference>
<dbReference type="PANTHER" id="PTHR34408">
    <property type="entry name" value="FAMILY PROTEIN, PUTATIVE-RELATED"/>
    <property type="match status" value="1"/>
</dbReference>
<organism evidence="3 4">
    <name type="scientific">Herpetosiphon geysericola</name>
    <dbReference type="NCBI Taxonomy" id="70996"/>
    <lineage>
        <taxon>Bacteria</taxon>
        <taxon>Bacillati</taxon>
        <taxon>Chloroflexota</taxon>
        <taxon>Chloroflexia</taxon>
        <taxon>Herpetosiphonales</taxon>
        <taxon>Herpetosiphonaceae</taxon>
        <taxon>Herpetosiphon</taxon>
    </lineage>
</organism>
<evidence type="ECO:0000259" key="2">
    <source>
        <dbReference type="PROSITE" id="PS51781"/>
    </source>
</evidence>
<dbReference type="InterPro" id="IPR004155">
    <property type="entry name" value="PBS_lyase_HEAT"/>
</dbReference>
<gene>
    <name evidence="3" type="ORF">SE18_23420</name>
</gene>
<evidence type="ECO:0000313" key="3">
    <source>
        <dbReference type="EMBL" id="KPL81559.1"/>
    </source>
</evidence>
<keyword evidence="4" id="KW-1185">Reference proteome</keyword>
<dbReference type="SUPFAM" id="SSF48371">
    <property type="entry name" value="ARM repeat"/>
    <property type="match status" value="1"/>
</dbReference>
<dbReference type="PANTHER" id="PTHR34408:SF1">
    <property type="entry name" value="GLYCOSYL HYDROLASE FAMILY 19 DOMAIN-CONTAINING PROTEIN HI_1415"/>
    <property type="match status" value="1"/>
</dbReference>
<dbReference type="PROSITE" id="PS51781">
    <property type="entry name" value="SH3B"/>
    <property type="match status" value="1"/>
</dbReference>
<protein>
    <recommendedName>
        <fullName evidence="2">SH3b domain-containing protein</fullName>
    </recommendedName>
</protein>
<dbReference type="EMBL" id="LGKP01000035">
    <property type="protein sequence ID" value="KPL81559.1"/>
    <property type="molecule type" value="Genomic_DNA"/>
</dbReference>
<dbReference type="Pfam" id="PF13646">
    <property type="entry name" value="HEAT_2"/>
    <property type="match status" value="1"/>
</dbReference>
<feature type="region of interest" description="Disordered" evidence="1">
    <location>
        <begin position="213"/>
        <end position="242"/>
    </location>
</feature>
<sequence length="321" mass="34065">MTDQIPPSQPRQPQPSQARPEAAPPQVADAQLRQLIVALDNANDPNHERAEDDLIRLGAQAVPLLIEALEPKYPWLRAYRAAEALGQIGDGRASRPLSQALNHPNSNVRWAAVRALGKVGDGRALLALRRVARDDRSRTSWGEPVAASAAAALREMQRSSTILRLSDPIRIALLVAVAFIALFWANERIATVRGALNQSNHAVWGTAVTPILPTATPVSEDTAEGEDPEDDEAEATPTVDTAATPTVAPATATVTAPTANVRPAPNTNNEPIAQLKAGDNVQVLGQSGDWYQIQLPDGTGRGWVAASVLSPPSSPVPTVTN</sequence>
<feature type="domain" description="SH3b" evidence="2">
    <location>
        <begin position="249"/>
        <end position="313"/>
    </location>
</feature>
<feature type="compositionally biased region" description="Acidic residues" evidence="1">
    <location>
        <begin position="221"/>
        <end position="234"/>
    </location>
</feature>
<reference evidence="3 4" key="1">
    <citation type="submission" date="2015-07" db="EMBL/GenBank/DDBJ databases">
        <title>Whole genome sequence of Herpetosiphon geysericola DSM 7119.</title>
        <authorList>
            <person name="Hemp J."/>
            <person name="Ward L.M."/>
            <person name="Pace L.A."/>
            <person name="Fischer W.W."/>
        </authorList>
    </citation>
    <scope>NUCLEOTIDE SEQUENCE [LARGE SCALE GENOMIC DNA]</scope>
    <source>
        <strain evidence="3 4">DSM 7119</strain>
    </source>
</reference>
<feature type="compositionally biased region" description="Low complexity" evidence="1">
    <location>
        <begin position="14"/>
        <end position="26"/>
    </location>
</feature>
<name>A0A0P6XEL3_9CHLR</name>
<accession>A0A0P6XEL3</accession>